<dbReference type="Pfam" id="PF02120">
    <property type="entry name" value="Flg_hook"/>
    <property type="match status" value="1"/>
</dbReference>
<feature type="compositionally biased region" description="Low complexity" evidence="1">
    <location>
        <begin position="1"/>
        <end position="20"/>
    </location>
</feature>
<gene>
    <name evidence="3" type="ORF">GCM10022414_01650</name>
</gene>
<dbReference type="PANTHER" id="PTHR37533:SF2">
    <property type="entry name" value="FLAGELLAR HOOK-LENGTH CONTROL PROTEIN"/>
    <property type="match status" value="1"/>
</dbReference>
<dbReference type="PANTHER" id="PTHR37533">
    <property type="entry name" value="FLAGELLAR HOOK-LENGTH CONTROL PROTEIN"/>
    <property type="match status" value="1"/>
</dbReference>
<dbReference type="Gene3D" id="3.30.750.140">
    <property type="match status" value="1"/>
</dbReference>
<feature type="compositionally biased region" description="Polar residues" evidence="1">
    <location>
        <begin position="52"/>
        <end position="65"/>
    </location>
</feature>
<name>A0ABP7W709_9GAMM</name>
<sequence length="414" mass="42337">MPSSSLSALSSSDSNQSSRSAGNAGKASDSSSKLPFNQLLASNLSEPRASKSGASESADTTSASVSGAELEGAENTHLANPEGGKKLPLSGKDLPSSPLSDANAELAAEEALGADDALVNWQQVQIDWSRTQLNSAGSAVGDVMADASKAQLTADELLLQQEKLLQSGNQAKANVLAATASAQNSGSTGFAAAMQGAMAPGEGVAIAPGQQMLAQQLKGEQSESVSNDADFTELASLSQLKNTLSAGAANSARAPLTLTMNQSLVDNPAWGQAMAARIGMMVNNGVHTATMQLHPAELGGIHIQLSIQGDNTSVQFQTQNGETSDLIEKMLPRLNSSLEQQGLRLDEVKVTHNPNLGNGAAANGNQQFAGQSAGQGDAAGRGGNGDALGRDDELLINTEVQIDPGSKLAVDYYA</sequence>
<dbReference type="EMBL" id="BAABDM010000001">
    <property type="protein sequence ID" value="GAA4082705.1"/>
    <property type="molecule type" value="Genomic_DNA"/>
</dbReference>
<proteinExistence type="predicted"/>
<evidence type="ECO:0000259" key="2">
    <source>
        <dbReference type="Pfam" id="PF02120"/>
    </source>
</evidence>
<feature type="region of interest" description="Disordered" evidence="1">
    <location>
        <begin position="1"/>
        <end position="100"/>
    </location>
</feature>
<feature type="compositionally biased region" description="Gly residues" evidence="1">
    <location>
        <begin position="377"/>
        <end position="386"/>
    </location>
</feature>
<evidence type="ECO:0000313" key="3">
    <source>
        <dbReference type="EMBL" id="GAA4082705.1"/>
    </source>
</evidence>
<dbReference type="RefSeq" id="WP_344931805.1">
    <property type="nucleotide sequence ID" value="NZ_BAABDM010000001.1"/>
</dbReference>
<reference evidence="4" key="1">
    <citation type="journal article" date="2019" name="Int. J. Syst. Evol. Microbiol.">
        <title>The Global Catalogue of Microorganisms (GCM) 10K type strain sequencing project: providing services to taxonomists for standard genome sequencing and annotation.</title>
        <authorList>
            <consortium name="The Broad Institute Genomics Platform"/>
            <consortium name="The Broad Institute Genome Sequencing Center for Infectious Disease"/>
            <person name="Wu L."/>
            <person name="Ma J."/>
        </authorList>
    </citation>
    <scope>NUCLEOTIDE SEQUENCE [LARGE SCALE GENOMIC DNA]</scope>
    <source>
        <strain evidence="4">JCM 17304</strain>
    </source>
</reference>
<feature type="compositionally biased region" description="Low complexity" evidence="1">
    <location>
        <begin position="357"/>
        <end position="376"/>
    </location>
</feature>
<feature type="compositionally biased region" description="Polar residues" evidence="1">
    <location>
        <begin position="28"/>
        <end position="45"/>
    </location>
</feature>
<feature type="domain" description="Flagellar hook-length control protein-like C-terminal" evidence="2">
    <location>
        <begin position="277"/>
        <end position="355"/>
    </location>
</feature>
<evidence type="ECO:0000256" key="1">
    <source>
        <dbReference type="SAM" id="MobiDB-lite"/>
    </source>
</evidence>
<comment type="caution">
    <text evidence="3">The sequence shown here is derived from an EMBL/GenBank/DDBJ whole genome shotgun (WGS) entry which is preliminary data.</text>
</comment>
<dbReference type="Proteomes" id="UP001500392">
    <property type="component" value="Unassembled WGS sequence"/>
</dbReference>
<protein>
    <recommendedName>
        <fullName evidence="2">Flagellar hook-length control protein-like C-terminal domain-containing protein</fullName>
    </recommendedName>
</protein>
<dbReference type="InterPro" id="IPR038610">
    <property type="entry name" value="FliK-like_C_sf"/>
</dbReference>
<accession>A0ABP7W709</accession>
<dbReference type="InterPro" id="IPR052563">
    <property type="entry name" value="FliK"/>
</dbReference>
<organism evidence="3 4">
    <name type="scientific">Zhongshania borealis</name>
    <dbReference type="NCBI Taxonomy" id="889488"/>
    <lineage>
        <taxon>Bacteria</taxon>
        <taxon>Pseudomonadati</taxon>
        <taxon>Pseudomonadota</taxon>
        <taxon>Gammaproteobacteria</taxon>
        <taxon>Cellvibrionales</taxon>
        <taxon>Spongiibacteraceae</taxon>
        <taxon>Zhongshania</taxon>
    </lineage>
</organism>
<dbReference type="InterPro" id="IPR021136">
    <property type="entry name" value="Flagellar_hook_control-like_C"/>
</dbReference>
<keyword evidence="4" id="KW-1185">Reference proteome</keyword>
<feature type="region of interest" description="Disordered" evidence="1">
    <location>
        <begin position="357"/>
        <end position="386"/>
    </location>
</feature>
<dbReference type="CDD" id="cd17470">
    <property type="entry name" value="T3SS_Flik_C"/>
    <property type="match status" value="1"/>
</dbReference>
<evidence type="ECO:0000313" key="4">
    <source>
        <dbReference type="Proteomes" id="UP001500392"/>
    </source>
</evidence>